<evidence type="ECO:0000313" key="3">
    <source>
        <dbReference type="Proteomes" id="UP000315017"/>
    </source>
</evidence>
<organism evidence="2 3">
    <name type="scientific">Anatilimnocola aggregata</name>
    <dbReference type="NCBI Taxonomy" id="2528021"/>
    <lineage>
        <taxon>Bacteria</taxon>
        <taxon>Pseudomonadati</taxon>
        <taxon>Planctomycetota</taxon>
        <taxon>Planctomycetia</taxon>
        <taxon>Pirellulales</taxon>
        <taxon>Pirellulaceae</taxon>
        <taxon>Anatilimnocola</taxon>
    </lineage>
</organism>
<dbReference type="Pfam" id="PF07811">
    <property type="entry name" value="TadE"/>
    <property type="match status" value="1"/>
</dbReference>
<dbReference type="RefSeq" id="WP_145099130.1">
    <property type="nucleotide sequence ID" value="NZ_CP036274.1"/>
</dbReference>
<evidence type="ECO:0000313" key="2">
    <source>
        <dbReference type="EMBL" id="QDU31648.1"/>
    </source>
</evidence>
<name>A0A517YN51_9BACT</name>
<dbReference type="OrthoDB" id="291986at2"/>
<evidence type="ECO:0000259" key="1">
    <source>
        <dbReference type="Pfam" id="PF07811"/>
    </source>
</evidence>
<dbReference type="KEGG" id="aagg:ETAA8_68080"/>
<dbReference type="Proteomes" id="UP000315017">
    <property type="component" value="Chromosome"/>
</dbReference>
<sequence length="141" mass="15825">MRHRFKQFNRRGASATELAILLPLLITLCLVSVDLGRFAFVSIALGNATRVGAEWGATHRYDTATAGTWNANLEAAILAEFTAEADIDPAQLETTVTTAEDDYDLLRVTVTATYPWNTIITWPMIPRPLMLEQRAVMRRFR</sequence>
<dbReference type="InterPro" id="IPR012495">
    <property type="entry name" value="TadE-like_dom"/>
</dbReference>
<dbReference type="EMBL" id="CP036274">
    <property type="protein sequence ID" value="QDU31648.1"/>
    <property type="molecule type" value="Genomic_DNA"/>
</dbReference>
<feature type="domain" description="TadE-like" evidence="1">
    <location>
        <begin position="12"/>
        <end position="53"/>
    </location>
</feature>
<accession>A0A517YN51</accession>
<gene>
    <name evidence="2" type="ORF">ETAA8_68080</name>
</gene>
<dbReference type="AlphaFoldDB" id="A0A517YN51"/>
<keyword evidence="3" id="KW-1185">Reference proteome</keyword>
<protein>
    <submittedName>
        <fullName evidence="2">TadE-like protein</fullName>
    </submittedName>
</protein>
<reference evidence="2 3" key="1">
    <citation type="submission" date="2019-02" db="EMBL/GenBank/DDBJ databases">
        <title>Deep-cultivation of Planctomycetes and their phenomic and genomic characterization uncovers novel biology.</title>
        <authorList>
            <person name="Wiegand S."/>
            <person name="Jogler M."/>
            <person name="Boedeker C."/>
            <person name="Pinto D."/>
            <person name="Vollmers J."/>
            <person name="Rivas-Marin E."/>
            <person name="Kohn T."/>
            <person name="Peeters S.H."/>
            <person name="Heuer A."/>
            <person name="Rast P."/>
            <person name="Oberbeckmann S."/>
            <person name="Bunk B."/>
            <person name="Jeske O."/>
            <person name="Meyerdierks A."/>
            <person name="Storesund J.E."/>
            <person name="Kallscheuer N."/>
            <person name="Luecker S."/>
            <person name="Lage O.M."/>
            <person name="Pohl T."/>
            <person name="Merkel B.J."/>
            <person name="Hornburger P."/>
            <person name="Mueller R.-W."/>
            <person name="Bruemmer F."/>
            <person name="Labrenz M."/>
            <person name="Spormann A.M."/>
            <person name="Op den Camp H."/>
            <person name="Overmann J."/>
            <person name="Amann R."/>
            <person name="Jetten M.S.M."/>
            <person name="Mascher T."/>
            <person name="Medema M.H."/>
            <person name="Devos D.P."/>
            <person name="Kaster A.-K."/>
            <person name="Ovreas L."/>
            <person name="Rohde M."/>
            <person name="Galperin M.Y."/>
            <person name="Jogler C."/>
        </authorList>
    </citation>
    <scope>NUCLEOTIDE SEQUENCE [LARGE SCALE GENOMIC DNA]</scope>
    <source>
        <strain evidence="2 3">ETA_A8</strain>
    </source>
</reference>
<proteinExistence type="predicted"/>